<organism evidence="1 2">
    <name type="scientific">Ureibacillus thermophilus</name>
    <dbReference type="NCBI Taxonomy" id="367743"/>
    <lineage>
        <taxon>Bacteria</taxon>
        <taxon>Bacillati</taxon>
        <taxon>Bacillota</taxon>
        <taxon>Bacilli</taxon>
        <taxon>Bacillales</taxon>
        <taxon>Caryophanaceae</taxon>
        <taxon>Ureibacillus</taxon>
    </lineage>
</organism>
<accession>A0A4P6UT57</accession>
<proteinExistence type="predicted"/>
<evidence type="ECO:0000313" key="2">
    <source>
        <dbReference type="Proteomes" id="UP000291151"/>
    </source>
</evidence>
<dbReference type="KEGG" id="uth:DKZ56_11035"/>
<gene>
    <name evidence="1" type="ORF">DKZ56_11035</name>
</gene>
<sequence length="170" mass="20670">MTKIQVTNDLMNLFQLQEELDRILFNYVDTSQKWDIAYEELGQLLNELNTYFRNYIQSNNRQLPENEMYWSLFMDNVSRIMYFKIFAYINLQKELSEEQKEKIKHALYDAASCLPDVQGRNYQFLQEIGQTYSHLYDDHSQFEKTYLAKNNRLFDCIKYFHEFCLQKISN</sequence>
<dbReference type="EMBL" id="CP036528">
    <property type="protein sequence ID" value="QBK26353.1"/>
    <property type="molecule type" value="Genomic_DNA"/>
</dbReference>
<name>A0A4P6UT57_9BACL</name>
<dbReference type="Proteomes" id="UP000291151">
    <property type="component" value="Chromosome"/>
</dbReference>
<reference evidence="1 2" key="1">
    <citation type="submission" date="2019-02" db="EMBL/GenBank/DDBJ databases">
        <title>Ureibacillus thermophilus.</title>
        <authorList>
            <person name="Sunny J.S."/>
            <person name="Natarajan A."/>
            <person name="Saleena L.M."/>
        </authorList>
    </citation>
    <scope>NUCLEOTIDE SEQUENCE [LARGE SCALE GENOMIC DNA]</scope>
    <source>
        <strain evidence="1 2">LM102</strain>
    </source>
</reference>
<dbReference type="AlphaFoldDB" id="A0A4P6UT57"/>
<evidence type="ECO:0000313" key="1">
    <source>
        <dbReference type="EMBL" id="QBK26353.1"/>
    </source>
</evidence>
<dbReference type="RefSeq" id="WP_208650045.1">
    <property type="nucleotide sequence ID" value="NZ_CP036528.1"/>
</dbReference>
<protein>
    <submittedName>
        <fullName evidence="1">Uncharacterized protein</fullName>
    </submittedName>
</protein>
<keyword evidence="2" id="KW-1185">Reference proteome</keyword>